<evidence type="ECO:0000313" key="3">
    <source>
        <dbReference type="EMBL" id="KAJ0410459.1"/>
    </source>
</evidence>
<dbReference type="PANTHER" id="PTHR43157">
    <property type="entry name" value="PHOSPHATIDYLINOSITOL-GLYCAN BIOSYNTHESIS CLASS F PROTEIN-RELATED"/>
    <property type="match status" value="1"/>
</dbReference>
<dbReference type="EMBL" id="JAKCXM010000001">
    <property type="protein sequence ID" value="KAJ0410459.1"/>
    <property type="molecule type" value="Genomic_DNA"/>
</dbReference>
<protein>
    <recommendedName>
        <fullName evidence="2">Ketoreductase domain-containing protein</fullName>
    </recommendedName>
</protein>
<sequence length="604" mass="65904">MSGDRWDIKCMPSQAGRVVIVTGANSGIGFATASAFAARGAHVILACRSPQRGQAAAVKIREETGSASVDFMQLDVGSVASIRTFCSHIHDRFDHIDVLINNAGVMHPQHVKTIDGFESHFAVNHLGHFLLTSLLFGLLKQSRDARVVSVSSLSHHTADIDDFSTIGYDSIASAYINDYSVSKLANLLFTFELDRRLRASGVTNVKAVACHPGITLTNITPSAIHAHHLPQWLQNGLQWLFSWLPIFQSVEVGALPTLFAATAESVESGDFYGPDGWKSCWGYPAKEEPSKEWDVENMPMQHGKIVIVTGANSGVGYATATALATKGAVVILGCRNDSRGRQAELSIREASESDKVYFMQLDLANLASIRTFNRTFRARFDRLDILVNNAGILHPDETHTKDGFETHFGVNHLGHFFLSALVFDLLKNSAEARIVNVSSMIHRIASADFGVIGSAPIETSTTVMPDYGASKLANLLFTYELHRRVKTAGLHNVKVLASHPGVALTKMASSAMYAHVLPTFAQGWVHRLLGATPIFQSPEMAALPSLFAATSEKAQSGDFYGPDGWGACWGYPTLEQSSTASHSRRDARRLWTRSEELLKHSFEI</sequence>
<dbReference type="NCBIfam" id="NF004846">
    <property type="entry name" value="PRK06197.1"/>
    <property type="match status" value="2"/>
</dbReference>
<name>A0AAD5LRS9_PYTIN</name>
<dbReference type="Pfam" id="PF00106">
    <property type="entry name" value="adh_short"/>
    <property type="match status" value="2"/>
</dbReference>
<accession>A0AAD5LRS9</accession>
<dbReference type="GO" id="GO:0016491">
    <property type="term" value="F:oxidoreductase activity"/>
    <property type="evidence" value="ECO:0007669"/>
    <property type="project" value="UniProtKB-KW"/>
</dbReference>
<reference evidence="3" key="1">
    <citation type="submission" date="2021-12" db="EMBL/GenBank/DDBJ databases">
        <title>Prjna785345.</title>
        <authorList>
            <person name="Rujirawat T."/>
            <person name="Krajaejun T."/>
        </authorList>
    </citation>
    <scope>NUCLEOTIDE SEQUENCE</scope>
    <source>
        <strain evidence="3">Pi057C3</strain>
    </source>
</reference>
<keyword evidence="1" id="KW-0560">Oxidoreductase</keyword>
<keyword evidence="4" id="KW-1185">Reference proteome</keyword>
<evidence type="ECO:0000256" key="1">
    <source>
        <dbReference type="ARBA" id="ARBA00023002"/>
    </source>
</evidence>
<gene>
    <name evidence="3" type="ORF">P43SY_002791</name>
</gene>
<dbReference type="PRINTS" id="PR00080">
    <property type="entry name" value="SDRFAMILY"/>
</dbReference>
<dbReference type="Proteomes" id="UP001209570">
    <property type="component" value="Unassembled WGS sequence"/>
</dbReference>
<comment type="caution">
    <text evidence="3">The sequence shown here is derived from an EMBL/GenBank/DDBJ whole genome shotgun (WGS) entry which is preliminary data.</text>
</comment>
<evidence type="ECO:0000259" key="2">
    <source>
        <dbReference type="SMART" id="SM00822"/>
    </source>
</evidence>
<dbReference type="AlphaFoldDB" id="A0AAD5LRS9"/>
<dbReference type="CDD" id="cd05327">
    <property type="entry name" value="retinol-DH_like_SDR_c_like"/>
    <property type="match status" value="2"/>
</dbReference>
<dbReference type="InterPro" id="IPR002347">
    <property type="entry name" value="SDR_fam"/>
</dbReference>
<dbReference type="Gene3D" id="3.40.50.720">
    <property type="entry name" value="NAD(P)-binding Rossmann-like Domain"/>
    <property type="match status" value="2"/>
</dbReference>
<dbReference type="SUPFAM" id="SSF51735">
    <property type="entry name" value="NAD(P)-binding Rossmann-fold domains"/>
    <property type="match status" value="2"/>
</dbReference>
<dbReference type="InterPro" id="IPR036291">
    <property type="entry name" value="NAD(P)-bd_dom_sf"/>
</dbReference>
<dbReference type="PANTHER" id="PTHR43157:SF31">
    <property type="entry name" value="PHOSPHATIDYLINOSITOL-GLYCAN BIOSYNTHESIS CLASS F PROTEIN"/>
    <property type="match status" value="1"/>
</dbReference>
<proteinExistence type="predicted"/>
<organism evidence="3 4">
    <name type="scientific">Pythium insidiosum</name>
    <name type="common">Pythiosis disease agent</name>
    <dbReference type="NCBI Taxonomy" id="114742"/>
    <lineage>
        <taxon>Eukaryota</taxon>
        <taxon>Sar</taxon>
        <taxon>Stramenopiles</taxon>
        <taxon>Oomycota</taxon>
        <taxon>Peronosporomycetes</taxon>
        <taxon>Pythiales</taxon>
        <taxon>Pythiaceae</taxon>
        <taxon>Pythium</taxon>
    </lineage>
</organism>
<evidence type="ECO:0000313" key="4">
    <source>
        <dbReference type="Proteomes" id="UP001209570"/>
    </source>
</evidence>
<feature type="domain" description="Ketoreductase" evidence="2">
    <location>
        <begin position="17"/>
        <end position="163"/>
    </location>
</feature>
<dbReference type="PRINTS" id="PR00081">
    <property type="entry name" value="GDHRDH"/>
</dbReference>
<dbReference type="InterPro" id="IPR057326">
    <property type="entry name" value="KR_dom"/>
</dbReference>
<dbReference type="SMART" id="SM00822">
    <property type="entry name" value="PKS_KR"/>
    <property type="match status" value="1"/>
</dbReference>